<dbReference type="RefSeq" id="WP_279964725.1">
    <property type="nucleotide sequence ID" value="NZ_CP122537.1"/>
</dbReference>
<evidence type="ECO:0000313" key="5">
    <source>
        <dbReference type="Proteomes" id="UP001243420"/>
    </source>
</evidence>
<feature type="chain" id="PRO_5047313308" evidence="2">
    <location>
        <begin position="23"/>
        <end position="157"/>
    </location>
</feature>
<reference evidence="4 5" key="1">
    <citation type="submission" date="2023-04" db="EMBL/GenBank/DDBJ databases">
        <title>Jannaschia ovalis sp. nov., a marine bacterium isolated from sea tidal flat.</title>
        <authorList>
            <person name="Kwon D.Y."/>
            <person name="Kim J.-J."/>
        </authorList>
    </citation>
    <scope>NUCLEOTIDE SEQUENCE [LARGE SCALE GENOMIC DNA]</scope>
    <source>
        <strain evidence="4 5">GRR-S6-38</strain>
    </source>
</reference>
<keyword evidence="5" id="KW-1185">Reference proteome</keyword>
<sequence length="157" mass="17776">MTIQSFLSGIAAALALVGAAFAADTPSVAERWEADKSHYFDAAEVDLEELLYIARPVVVFANSPRDPAFIEQLEEIESEIDRLVERDVIVVLDTDPRNRSALREQLRPRGFMLVLIGKDGQVKLRKPLPWTVRELSRSIDKMPMRRREMRENPSGEG</sequence>
<keyword evidence="1 2" id="KW-0732">Signal</keyword>
<evidence type="ECO:0000256" key="2">
    <source>
        <dbReference type="SAM" id="SignalP"/>
    </source>
</evidence>
<organism evidence="4 5">
    <name type="scientific">Jannaschia ovalis</name>
    <dbReference type="NCBI Taxonomy" id="3038773"/>
    <lineage>
        <taxon>Bacteria</taxon>
        <taxon>Pseudomonadati</taxon>
        <taxon>Pseudomonadota</taxon>
        <taxon>Alphaproteobacteria</taxon>
        <taxon>Rhodobacterales</taxon>
        <taxon>Roseobacteraceae</taxon>
        <taxon>Jannaschia</taxon>
    </lineage>
</organism>
<accession>A0ABY8LA90</accession>
<feature type="signal peptide" evidence="2">
    <location>
        <begin position="1"/>
        <end position="22"/>
    </location>
</feature>
<dbReference type="Proteomes" id="UP001243420">
    <property type="component" value="Chromosome"/>
</dbReference>
<evidence type="ECO:0000256" key="1">
    <source>
        <dbReference type="ARBA" id="ARBA00022729"/>
    </source>
</evidence>
<name>A0ABY8LA90_9RHOB</name>
<evidence type="ECO:0000259" key="3">
    <source>
        <dbReference type="Pfam" id="PF13778"/>
    </source>
</evidence>
<dbReference type="EMBL" id="CP122537">
    <property type="protein sequence ID" value="WGH78046.1"/>
    <property type="molecule type" value="Genomic_DNA"/>
</dbReference>
<feature type="domain" description="DUF4174" evidence="3">
    <location>
        <begin position="48"/>
        <end position="148"/>
    </location>
</feature>
<protein>
    <submittedName>
        <fullName evidence="4">DUF4174 domain-containing protein</fullName>
    </submittedName>
</protein>
<evidence type="ECO:0000313" key="4">
    <source>
        <dbReference type="EMBL" id="WGH78046.1"/>
    </source>
</evidence>
<dbReference type="InterPro" id="IPR025232">
    <property type="entry name" value="DUF4174"/>
</dbReference>
<dbReference type="Pfam" id="PF13778">
    <property type="entry name" value="DUF4174"/>
    <property type="match status" value="1"/>
</dbReference>
<gene>
    <name evidence="4" type="ORF">P8627_13545</name>
</gene>
<proteinExistence type="predicted"/>